<comment type="caution">
    <text evidence="1">The sequence shown here is derived from an EMBL/GenBank/DDBJ whole genome shotgun (WGS) entry which is preliminary data.</text>
</comment>
<sequence length="86" mass="9928">MKEENDAIVPSIHYTDLQKALQHLSEQFKVSLPELRDTIELLIQNQSSVMQLSEEDVKSSPVEELNTAIIKNREIIKKNLQTLNRI</sequence>
<accession>A0A9X8ZHC1</accession>
<name>A0A9X8ZHC1_9BACI</name>
<organism evidence="1 2">
    <name type="scientific">Peribacillus simplex</name>
    <dbReference type="NCBI Taxonomy" id="1478"/>
    <lineage>
        <taxon>Bacteria</taxon>
        <taxon>Bacillati</taxon>
        <taxon>Bacillota</taxon>
        <taxon>Bacilli</taxon>
        <taxon>Bacillales</taxon>
        <taxon>Bacillaceae</taxon>
        <taxon>Peribacillus</taxon>
    </lineage>
</organism>
<evidence type="ECO:0000313" key="2">
    <source>
        <dbReference type="Proteomes" id="UP000309170"/>
    </source>
</evidence>
<gene>
    <name evidence="1" type="ORF">FC678_11115</name>
</gene>
<dbReference type="EMBL" id="SZNT01000139">
    <property type="protein sequence ID" value="TKH11830.1"/>
    <property type="molecule type" value="Genomic_DNA"/>
</dbReference>
<dbReference type="RefSeq" id="WP_137023647.1">
    <property type="nucleotide sequence ID" value="NZ_SZNT01000139.1"/>
</dbReference>
<dbReference type="Proteomes" id="UP000309170">
    <property type="component" value="Unassembled WGS sequence"/>
</dbReference>
<dbReference type="AlphaFoldDB" id="A0A9X8ZHC1"/>
<protein>
    <submittedName>
        <fullName evidence="1">Uncharacterized protein</fullName>
    </submittedName>
</protein>
<reference evidence="1 2" key="1">
    <citation type="journal article" date="2019" name="Environ. Microbiol.">
        <title>An active ?-lactamase is a part of an orchestrated cell wall stress resistance network of Bacillus subtilis and related rhizosphere species.</title>
        <authorList>
            <person name="Bucher T."/>
            <person name="Keren-Paz A."/>
            <person name="Hausser J."/>
            <person name="Olender T."/>
            <person name="Cytryn E."/>
            <person name="Kolodkin-Gal I."/>
        </authorList>
    </citation>
    <scope>NUCLEOTIDE SEQUENCE [LARGE SCALE GENOMIC DNA]</scope>
    <source>
        <strain evidence="1 2">I4</strain>
    </source>
</reference>
<evidence type="ECO:0000313" key="1">
    <source>
        <dbReference type="EMBL" id="TKH11830.1"/>
    </source>
</evidence>
<proteinExistence type="predicted"/>